<evidence type="ECO:0000313" key="2">
    <source>
        <dbReference type="Proteomes" id="UP000244090"/>
    </source>
</evidence>
<sequence length="53" mass="6314">MKKRKLSNLQLNRKVISNFDVEKVKGQRGPTDLTKEWYIDDDGNYVCISYFCR</sequence>
<accession>A0A2T6C5I6</accession>
<name>A0A2T6C5I6_9FLAO</name>
<proteinExistence type="predicted"/>
<protein>
    <submittedName>
        <fullName evidence="1">Uncharacterized protein</fullName>
    </submittedName>
</protein>
<reference evidence="1 2" key="1">
    <citation type="submission" date="2018-04" db="EMBL/GenBank/DDBJ databases">
        <title>Genomic Encyclopedia of Archaeal and Bacterial Type Strains, Phase II (KMG-II): from individual species to whole genera.</title>
        <authorList>
            <person name="Goeker M."/>
        </authorList>
    </citation>
    <scope>NUCLEOTIDE SEQUENCE [LARGE SCALE GENOMIC DNA]</scope>
    <source>
        <strain evidence="1 2">DSM 25731</strain>
    </source>
</reference>
<dbReference type="Proteomes" id="UP000244090">
    <property type="component" value="Unassembled WGS sequence"/>
</dbReference>
<dbReference type="OrthoDB" id="943477at68336"/>
<comment type="caution">
    <text evidence="1">The sequence shown here is derived from an EMBL/GenBank/DDBJ whole genome shotgun (WGS) entry which is preliminary data.</text>
</comment>
<dbReference type="EMBL" id="QBKT01000001">
    <property type="protein sequence ID" value="PTX63555.1"/>
    <property type="molecule type" value="Genomic_DNA"/>
</dbReference>
<evidence type="ECO:0000313" key="1">
    <source>
        <dbReference type="EMBL" id="PTX63555.1"/>
    </source>
</evidence>
<dbReference type="AlphaFoldDB" id="A0A2T6C5I6"/>
<organism evidence="1 2">
    <name type="scientific">Kordia periserrulae</name>
    <dbReference type="NCBI Taxonomy" id="701523"/>
    <lineage>
        <taxon>Bacteria</taxon>
        <taxon>Pseudomonadati</taxon>
        <taxon>Bacteroidota</taxon>
        <taxon>Flavobacteriia</taxon>
        <taxon>Flavobacteriales</taxon>
        <taxon>Flavobacteriaceae</taxon>
        <taxon>Kordia</taxon>
    </lineage>
</organism>
<keyword evidence="2" id="KW-1185">Reference proteome</keyword>
<dbReference type="RefSeq" id="WP_158269039.1">
    <property type="nucleotide sequence ID" value="NZ_QBKT01000001.1"/>
</dbReference>
<gene>
    <name evidence="1" type="ORF">C8N46_101156</name>
</gene>